<dbReference type="InterPro" id="IPR029033">
    <property type="entry name" value="His_PPase_superfam"/>
</dbReference>
<dbReference type="GO" id="GO:0016791">
    <property type="term" value="F:phosphatase activity"/>
    <property type="evidence" value="ECO:0007669"/>
    <property type="project" value="UniProtKB-ARBA"/>
</dbReference>
<name>A0A914QQC5_9BILA</name>
<sequence>MHDTTLSALSSALKFNRTNFYEDGNPEFSSALTIELWQDEDGADYLKFMHFKLDSDNFTNHTLKELSLTGCNKQYCTTDELAALLSPIKPTPNQAILCDTKLGDTPAISTTTKKPDENSGAEILILSFIPLIFAFLLNN</sequence>
<organism evidence="1 2">
    <name type="scientific">Panagrolaimus davidi</name>
    <dbReference type="NCBI Taxonomy" id="227884"/>
    <lineage>
        <taxon>Eukaryota</taxon>
        <taxon>Metazoa</taxon>
        <taxon>Ecdysozoa</taxon>
        <taxon>Nematoda</taxon>
        <taxon>Chromadorea</taxon>
        <taxon>Rhabditida</taxon>
        <taxon>Tylenchina</taxon>
        <taxon>Panagrolaimomorpha</taxon>
        <taxon>Panagrolaimoidea</taxon>
        <taxon>Panagrolaimidae</taxon>
        <taxon>Panagrolaimus</taxon>
    </lineage>
</organism>
<evidence type="ECO:0000313" key="1">
    <source>
        <dbReference type="Proteomes" id="UP000887578"/>
    </source>
</evidence>
<protein>
    <submittedName>
        <fullName evidence="2">Uncharacterized protein</fullName>
    </submittedName>
</protein>
<keyword evidence="1" id="KW-1185">Reference proteome</keyword>
<accession>A0A914QQC5</accession>
<dbReference type="WBParaSite" id="PDA_v2.g29575.t1">
    <property type="protein sequence ID" value="PDA_v2.g29575.t1"/>
    <property type="gene ID" value="PDA_v2.g29575"/>
</dbReference>
<evidence type="ECO:0000313" key="2">
    <source>
        <dbReference type="WBParaSite" id="PDA_v2.g29575.t1"/>
    </source>
</evidence>
<dbReference type="Gene3D" id="3.40.50.1240">
    <property type="entry name" value="Phosphoglycerate mutase-like"/>
    <property type="match status" value="1"/>
</dbReference>
<dbReference type="AlphaFoldDB" id="A0A914QQC5"/>
<reference evidence="2" key="1">
    <citation type="submission" date="2022-11" db="UniProtKB">
        <authorList>
            <consortium name="WormBaseParasite"/>
        </authorList>
    </citation>
    <scope>IDENTIFICATION</scope>
</reference>
<proteinExistence type="predicted"/>
<dbReference type="SUPFAM" id="SSF53254">
    <property type="entry name" value="Phosphoglycerate mutase-like"/>
    <property type="match status" value="1"/>
</dbReference>
<dbReference type="Proteomes" id="UP000887578">
    <property type="component" value="Unplaced"/>
</dbReference>